<organism evidence="2 3">
    <name type="scientific">Collichthys lucidus</name>
    <name type="common">Big head croaker</name>
    <name type="synonym">Sciaena lucida</name>
    <dbReference type="NCBI Taxonomy" id="240159"/>
    <lineage>
        <taxon>Eukaryota</taxon>
        <taxon>Metazoa</taxon>
        <taxon>Chordata</taxon>
        <taxon>Craniata</taxon>
        <taxon>Vertebrata</taxon>
        <taxon>Euteleostomi</taxon>
        <taxon>Actinopterygii</taxon>
        <taxon>Neopterygii</taxon>
        <taxon>Teleostei</taxon>
        <taxon>Neoteleostei</taxon>
        <taxon>Acanthomorphata</taxon>
        <taxon>Eupercaria</taxon>
        <taxon>Sciaenidae</taxon>
        <taxon>Collichthys</taxon>
    </lineage>
</organism>
<reference evidence="2 3" key="1">
    <citation type="submission" date="2019-01" db="EMBL/GenBank/DDBJ databases">
        <title>Genome Assembly of Collichthys lucidus.</title>
        <authorList>
            <person name="Cai M."/>
            <person name="Xiao S."/>
        </authorList>
    </citation>
    <scope>NUCLEOTIDE SEQUENCE [LARGE SCALE GENOMIC DNA]</scope>
    <source>
        <strain evidence="2">JT15FE1705JMU</strain>
        <tissue evidence="2">Muscle</tissue>
    </source>
</reference>
<gene>
    <name evidence="2" type="ORF">D9C73_007140</name>
</gene>
<feature type="region of interest" description="Disordered" evidence="1">
    <location>
        <begin position="240"/>
        <end position="265"/>
    </location>
</feature>
<proteinExistence type="predicted"/>
<keyword evidence="3" id="KW-1185">Reference proteome</keyword>
<evidence type="ECO:0000313" key="3">
    <source>
        <dbReference type="Proteomes" id="UP000298787"/>
    </source>
</evidence>
<sequence length="373" mass="40923">MCQTLVCVRYPSSETDKPIGLIFQWLQCLDCSDFLSLTIVSRRKLNEPLRTDLRADVCRLFCRPPQVTGCLSGRCGRSICASAETLPVSNHTWSEMNHTDVTVWLRLSGSEPARLQGEQKRARMSSSSSSVGSQLGVSFCKKQETSFQPLREDGSRLGPPCCQHVHAGCRMDAKRMVDDGRWSPSLAVLIQDNNTPPGLRTEVEKHQVWIHGALGCLSSATLCPLSEAFSAFLRHRPKTAGEQQESRYHLSPVRGGEPATTAGGTQQPHIRLQVSFQSQPVAHLAAHTDGAHSSCMDGASNGLPLMTFMVFGWIPIGSNLTRALYYHRCADTAFYASRGAGTKGNLETVNRRSTGAVKTGSAADMFQRRSTRR</sequence>
<dbReference type="EMBL" id="CM014084">
    <property type="protein sequence ID" value="TKS73062.1"/>
    <property type="molecule type" value="Genomic_DNA"/>
</dbReference>
<name>A0A4V6ANJ5_COLLU</name>
<evidence type="ECO:0000256" key="1">
    <source>
        <dbReference type="SAM" id="MobiDB-lite"/>
    </source>
</evidence>
<evidence type="ECO:0000313" key="2">
    <source>
        <dbReference type="EMBL" id="TKS73062.1"/>
    </source>
</evidence>
<dbReference type="AlphaFoldDB" id="A0A4V6ANJ5"/>
<feature type="region of interest" description="Disordered" evidence="1">
    <location>
        <begin position="354"/>
        <end position="373"/>
    </location>
</feature>
<dbReference type="Proteomes" id="UP000298787">
    <property type="component" value="Chromosome 7"/>
</dbReference>
<protein>
    <submittedName>
        <fullName evidence="2">Uncharacterized protein</fullName>
    </submittedName>
</protein>
<accession>A0A4V6ANJ5</accession>